<dbReference type="SUPFAM" id="SSF53448">
    <property type="entry name" value="Nucleotide-diphospho-sugar transferases"/>
    <property type="match status" value="1"/>
</dbReference>
<keyword evidence="1" id="KW-0808">Transferase</keyword>
<gene>
    <name evidence="4" type="ORF">C8E03_10348</name>
</gene>
<sequence length="233" mass="27236">MKAFLLAAGVGSRISREISKPKSLLDIGDGTPLIRHTVALLQQYKIEVSIVVGYQKHLFYEALSGMNVTFYDNPFYRVSNSIASLWFAKDALIADDDYLFANADVFFEKDILEKILQSSEDITMLADYRKIEEGDYFFHCENGLVTKYGKDLTIPERTCEYVGIAKVGKNYVEHFKEVMIRMIEQEDYKTWWETVLYSHCEEFPIHTLDVAPYFWSEIDYIEDYERIVEYINK</sequence>
<dbReference type="RefSeq" id="WP_110290723.1">
    <property type="nucleotide sequence ID" value="NZ_QICS01000003.1"/>
</dbReference>
<dbReference type="InterPro" id="IPR025877">
    <property type="entry name" value="MobA-like_NTP_Trfase"/>
</dbReference>
<evidence type="ECO:0000313" key="5">
    <source>
        <dbReference type="Proteomes" id="UP000247523"/>
    </source>
</evidence>
<keyword evidence="2" id="KW-0548">Nucleotidyltransferase</keyword>
<proteinExistence type="predicted"/>
<dbReference type="PANTHER" id="PTHR43584:SF5">
    <property type="entry name" value="PROTEIN LICC"/>
    <property type="match status" value="1"/>
</dbReference>
<dbReference type="EMBL" id="QICS01000003">
    <property type="protein sequence ID" value="PXV91492.1"/>
    <property type="molecule type" value="Genomic_DNA"/>
</dbReference>
<keyword evidence="4" id="KW-0418">Kinase</keyword>
<feature type="domain" description="MobA-like NTP transferase" evidence="3">
    <location>
        <begin position="3"/>
        <end position="120"/>
    </location>
</feature>
<evidence type="ECO:0000313" key="4">
    <source>
        <dbReference type="EMBL" id="PXV91492.1"/>
    </source>
</evidence>
<dbReference type="CDD" id="cd02523">
    <property type="entry name" value="PC_cytidylyltransferase"/>
    <property type="match status" value="1"/>
</dbReference>
<dbReference type="AlphaFoldDB" id="A0A318EXE6"/>
<dbReference type="Proteomes" id="UP000247523">
    <property type="component" value="Unassembled WGS sequence"/>
</dbReference>
<name>A0A318EXE6_9FIRM</name>
<dbReference type="PANTHER" id="PTHR43584">
    <property type="entry name" value="NUCLEOTIDYL TRANSFERASE"/>
    <property type="match status" value="1"/>
</dbReference>
<protein>
    <submittedName>
        <fullName evidence="4">Choline kinase</fullName>
    </submittedName>
</protein>
<accession>A0A318EXE6</accession>
<reference evidence="4 5" key="1">
    <citation type="submission" date="2018-05" db="EMBL/GenBank/DDBJ databases">
        <title>Genomic Encyclopedia of Type Strains, Phase IV (KMG-IV): sequencing the most valuable type-strain genomes for metagenomic binning, comparative biology and taxonomic classification.</title>
        <authorList>
            <person name="Goeker M."/>
        </authorList>
    </citation>
    <scope>NUCLEOTIDE SEQUENCE [LARGE SCALE GENOMIC DNA]</scope>
    <source>
        <strain evidence="4 5">DSM 28816</strain>
    </source>
</reference>
<comment type="caution">
    <text evidence="4">The sequence shown here is derived from an EMBL/GenBank/DDBJ whole genome shotgun (WGS) entry which is preliminary data.</text>
</comment>
<dbReference type="InterPro" id="IPR050065">
    <property type="entry name" value="GlmU-like"/>
</dbReference>
<dbReference type="InterPro" id="IPR029044">
    <property type="entry name" value="Nucleotide-diphossugar_trans"/>
</dbReference>
<dbReference type="GO" id="GO:0016301">
    <property type="term" value="F:kinase activity"/>
    <property type="evidence" value="ECO:0007669"/>
    <property type="project" value="UniProtKB-KW"/>
</dbReference>
<evidence type="ECO:0000256" key="2">
    <source>
        <dbReference type="ARBA" id="ARBA00022695"/>
    </source>
</evidence>
<dbReference type="Gene3D" id="3.90.550.10">
    <property type="entry name" value="Spore Coat Polysaccharide Biosynthesis Protein SpsA, Chain A"/>
    <property type="match status" value="1"/>
</dbReference>
<dbReference type="GO" id="GO:0016779">
    <property type="term" value="F:nucleotidyltransferase activity"/>
    <property type="evidence" value="ECO:0007669"/>
    <property type="project" value="UniProtKB-KW"/>
</dbReference>
<evidence type="ECO:0000259" key="3">
    <source>
        <dbReference type="Pfam" id="PF12804"/>
    </source>
</evidence>
<evidence type="ECO:0000256" key="1">
    <source>
        <dbReference type="ARBA" id="ARBA00022679"/>
    </source>
</evidence>
<organism evidence="4 5">
    <name type="scientific">Lachnotalea glycerini</name>
    <dbReference type="NCBI Taxonomy" id="1763509"/>
    <lineage>
        <taxon>Bacteria</taxon>
        <taxon>Bacillati</taxon>
        <taxon>Bacillota</taxon>
        <taxon>Clostridia</taxon>
        <taxon>Lachnospirales</taxon>
        <taxon>Lachnospiraceae</taxon>
        <taxon>Lachnotalea</taxon>
    </lineage>
</organism>
<dbReference type="Pfam" id="PF12804">
    <property type="entry name" value="NTP_transf_3"/>
    <property type="match status" value="1"/>
</dbReference>